<keyword evidence="3 4" id="KW-0268">Exocytosis</keyword>
<feature type="domain" description="Exocyst complex component EXOC2/Sec5 N-terminal" evidence="6">
    <location>
        <begin position="240"/>
        <end position="446"/>
    </location>
</feature>
<dbReference type="EMBL" id="PGGS01000126">
    <property type="protein sequence ID" value="PNH08526.1"/>
    <property type="molecule type" value="Genomic_DNA"/>
</dbReference>
<feature type="region of interest" description="Disordered" evidence="5">
    <location>
        <begin position="1"/>
        <end position="78"/>
    </location>
</feature>
<feature type="region of interest" description="Disordered" evidence="5">
    <location>
        <begin position="217"/>
        <end position="238"/>
    </location>
</feature>
<dbReference type="GO" id="GO:0006893">
    <property type="term" value="P:Golgi to plasma membrane transport"/>
    <property type="evidence" value="ECO:0007669"/>
    <property type="project" value="UniProtKB-UniRule"/>
</dbReference>
<evidence type="ECO:0000256" key="4">
    <source>
        <dbReference type="RuleBase" id="RU365069"/>
    </source>
</evidence>
<comment type="caution">
    <text evidence="7">The sequence shown here is derived from an EMBL/GenBank/DDBJ whole genome shotgun (WGS) entry which is preliminary data.</text>
</comment>
<dbReference type="Pfam" id="PF15469">
    <property type="entry name" value="Sec5"/>
    <property type="match status" value="1"/>
</dbReference>
<dbReference type="GO" id="GO:0000145">
    <property type="term" value="C:exocyst"/>
    <property type="evidence" value="ECO:0007669"/>
    <property type="project" value="UniProtKB-UniRule"/>
</dbReference>
<dbReference type="PANTHER" id="PTHR13043">
    <property type="entry name" value="EXOCYST COMPLEX COMPONENT SEC5"/>
    <property type="match status" value="1"/>
</dbReference>
<sequence>MGDAESDVSAISLSDDDVPARKAPAARKPSAAAGGRAAAAGGSRASGGEGKRKKGRVAFQLPASYEGDDDEGWDAEGGHAHYHHDAAEAEAEDLGPVEDESKPLGWSYFRKRDASEGPIAWDEVDAGELAFVAESLVRTTTMRTANQADDVLQQIFQEAPGEGDAPLVDPLGRGIIDPVTMTLGKKPSRRARAAQPVAGEKGLKATMRTFHTARLGAKGQQGSDASAGPGGRGAAAHELDEETRKVLPNQEGFEPEAYLAAFHQESSMGQLEKGLRSLSRELSERTGQLKLLIRNNFDRFINCKDAIDDIHAKLRKMLIKAAPPAGAGAGAGGAAAAAAAQQQQSVGTDRVYRSLEQVEGQARRTFGPILERAAKADRIRAVSGLLQRFDTLFAAPQRVLQLAGRGELEQVVREYKRANTLIRPTPTTARVWVSLYAEIEKRVTEVYLAVRQLVTEPPLEARPGGQAAGPVFSSFGEPADEDGAGGGGATEGEEGGDSTQRQRLHQLPEYLLFLVLMRQVRSGVGSAAAGRRGWPDVVVDGASVTYLALTCSPHDGLDLLAADHQPVTPLPRRLEEEVGVALLHYQWPLGAVAEAAGGPDGVPSDSSWRPMQGSVFACFSLLSEALAEYARSLYGNGAGGGGGDGGGQRAANGSSRATRPPAEADASAAPDPASTSSKRRAGLLASSTAAGGTSMGGSASAAAEALEAGGASGGGAADSDGGAGPGSLWSAAGSSDVRVLLVISNSAVIRTRVMPGVAERYRRLLAPTPEATLTSQRRVRDLTTAMRRSNESLGSSYLGRKEADIAAAVRRYVAAETAPLLAGGGAVAAEAAAGQGSRAAGKAAGGRMLAGPGGPSAGCCSLLQLLTAIHNEALAYSPSE</sequence>
<keyword evidence="4" id="KW-0653">Protein transport</keyword>
<evidence type="ECO:0000259" key="6">
    <source>
        <dbReference type="Pfam" id="PF15469"/>
    </source>
</evidence>
<protein>
    <recommendedName>
        <fullName evidence="4">Exocyst complex component SEC5</fullName>
    </recommendedName>
</protein>
<evidence type="ECO:0000256" key="1">
    <source>
        <dbReference type="ARBA" id="ARBA00010578"/>
    </source>
</evidence>
<feature type="compositionally biased region" description="Low complexity" evidence="5">
    <location>
        <begin position="649"/>
        <end position="697"/>
    </location>
</feature>
<evidence type="ECO:0000256" key="2">
    <source>
        <dbReference type="ARBA" id="ARBA00022448"/>
    </source>
</evidence>
<dbReference type="OrthoDB" id="26242at2759"/>
<keyword evidence="8" id="KW-1185">Reference proteome</keyword>
<evidence type="ECO:0000313" key="8">
    <source>
        <dbReference type="Proteomes" id="UP000236333"/>
    </source>
</evidence>
<dbReference type="GO" id="GO:0006887">
    <property type="term" value="P:exocytosis"/>
    <property type="evidence" value="ECO:0007669"/>
    <property type="project" value="UniProtKB-KW"/>
</dbReference>
<reference evidence="7 8" key="1">
    <citation type="journal article" date="2017" name="Mol. Biol. Evol.">
        <title>The 4-celled Tetrabaena socialis nuclear genome reveals the essential components for genetic control of cell number at the origin of multicellularity in the volvocine lineage.</title>
        <authorList>
            <person name="Featherston J."/>
            <person name="Arakaki Y."/>
            <person name="Hanschen E.R."/>
            <person name="Ferris P.J."/>
            <person name="Michod R.E."/>
            <person name="Olson B.J.S.C."/>
            <person name="Nozaki H."/>
            <person name="Durand P.M."/>
        </authorList>
    </citation>
    <scope>NUCLEOTIDE SEQUENCE [LARGE SCALE GENOMIC DNA]</scope>
    <source>
        <strain evidence="7 8">NIES-571</strain>
    </source>
</reference>
<accession>A0A2J8A7K3</accession>
<gene>
    <name evidence="7" type="ORF">TSOC_004921</name>
</gene>
<keyword evidence="2 4" id="KW-0813">Transport</keyword>
<comment type="function">
    <text evidence="4">Component of the exocyst complex involved in the docking of exocytic vesicles with fusion sites on the plasma membrane.</text>
</comment>
<dbReference type="InterPro" id="IPR029175">
    <property type="entry name" value="EXOC2/Sec5"/>
</dbReference>
<evidence type="ECO:0000256" key="5">
    <source>
        <dbReference type="SAM" id="MobiDB-lite"/>
    </source>
</evidence>
<dbReference type="PANTHER" id="PTHR13043:SF1">
    <property type="entry name" value="EXOCYST COMPLEX COMPONENT 2"/>
    <property type="match status" value="1"/>
</dbReference>
<comment type="subunit">
    <text evidence="4">Component of the exocyst complex.</text>
</comment>
<evidence type="ECO:0000256" key="3">
    <source>
        <dbReference type="ARBA" id="ARBA00022483"/>
    </source>
</evidence>
<feature type="region of interest" description="Disordered" evidence="5">
    <location>
        <begin position="642"/>
        <end position="697"/>
    </location>
</feature>
<dbReference type="Proteomes" id="UP000236333">
    <property type="component" value="Unassembled WGS sequence"/>
</dbReference>
<dbReference type="GO" id="GO:0015031">
    <property type="term" value="P:protein transport"/>
    <property type="evidence" value="ECO:0007669"/>
    <property type="project" value="UniProtKB-KW"/>
</dbReference>
<comment type="similarity">
    <text evidence="1 4">Belongs to the SEC5 family.</text>
</comment>
<proteinExistence type="inferred from homology"/>
<feature type="compositionally biased region" description="Low complexity" evidence="5">
    <location>
        <begin position="21"/>
        <end position="43"/>
    </location>
</feature>
<evidence type="ECO:0000313" key="7">
    <source>
        <dbReference type="EMBL" id="PNH08526.1"/>
    </source>
</evidence>
<name>A0A2J8A7K3_9CHLO</name>
<dbReference type="AlphaFoldDB" id="A0A2J8A7K3"/>
<feature type="region of interest" description="Disordered" evidence="5">
    <location>
        <begin position="460"/>
        <end position="501"/>
    </location>
</feature>
<dbReference type="InterPro" id="IPR039481">
    <property type="entry name" value="EXOC2/Sec5_N_dom"/>
</dbReference>
<organism evidence="7 8">
    <name type="scientific">Tetrabaena socialis</name>
    <dbReference type="NCBI Taxonomy" id="47790"/>
    <lineage>
        <taxon>Eukaryota</taxon>
        <taxon>Viridiplantae</taxon>
        <taxon>Chlorophyta</taxon>
        <taxon>core chlorophytes</taxon>
        <taxon>Chlorophyceae</taxon>
        <taxon>CS clade</taxon>
        <taxon>Chlamydomonadales</taxon>
        <taxon>Tetrabaenaceae</taxon>
        <taxon>Tetrabaena</taxon>
    </lineage>
</organism>